<feature type="domain" description="Gfo/Idh/MocA-like oxidoreductase N-terminal" evidence="3">
    <location>
        <begin position="24"/>
        <end position="140"/>
    </location>
</feature>
<organism evidence="5 6">
    <name type="scientific">Candidatus Fervidibacter japonicus</name>
    <dbReference type="NCBI Taxonomy" id="2035412"/>
    <lineage>
        <taxon>Bacteria</taxon>
        <taxon>Candidatus Fervidibacterota</taxon>
        <taxon>Candidatus Fervidibacter</taxon>
    </lineage>
</organism>
<evidence type="ECO:0000256" key="1">
    <source>
        <dbReference type="ARBA" id="ARBA00010928"/>
    </source>
</evidence>
<name>A0A2H5XF90_9BACT</name>
<evidence type="ECO:0000313" key="6">
    <source>
        <dbReference type="Proteomes" id="UP000236173"/>
    </source>
</evidence>
<dbReference type="SUPFAM" id="SSF55347">
    <property type="entry name" value="Glyceraldehyde-3-phosphate dehydrogenase-like, C-terminal domain"/>
    <property type="match status" value="1"/>
</dbReference>
<dbReference type="PANTHER" id="PTHR43708">
    <property type="entry name" value="CONSERVED EXPRESSED OXIDOREDUCTASE (EUROFUNG)"/>
    <property type="match status" value="1"/>
</dbReference>
<dbReference type="Gene3D" id="3.40.50.720">
    <property type="entry name" value="NAD(P)-binding Rossmann-like Domain"/>
    <property type="match status" value="1"/>
</dbReference>
<dbReference type="PANTHER" id="PTHR43708:SF5">
    <property type="entry name" value="CONSERVED EXPRESSED OXIDOREDUCTASE (EUROFUNG)-RELATED"/>
    <property type="match status" value="1"/>
</dbReference>
<dbReference type="SUPFAM" id="SSF51735">
    <property type="entry name" value="NAD(P)-binding Rossmann-fold domains"/>
    <property type="match status" value="1"/>
</dbReference>
<reference evidence="6" key="1">
    <citation type="submission" date="2017-09" db="EMBL/GenBank/DDBJ databases">
        <title>Metaegenomics of thermophilic ammonia-oxidizing enrichment culture.</title>
        <authorList>
            <person name="Kato S."/>
            <person name="Suzuki K."/>
        </authorList>
    </citation>
    <scope>NUCLEOTIDE SEQUENCE [LARGE SCALE GENOMIC DNA]</scope>
</reference>
<evidence type="ECO:0000256" key="2">
    <source>
        <dbReference type="ARBA" id="ARBA00023002"/>
    </source>
</evidence>
<evidence type="ECO:0000259" key="3">
    <source>
        <dbReference type="Pfam" id="PF01408"/>
    </source>
</evidence>
<dbReference type="GO" id="GO:0000166">
    <property type="term" value="F:nucleotide binding"/>
    <property type="evidence" value="ECO:0007669"/>
    <property type="project" value="InterPro"/>
</dbReference>
<evidence type="ECO:0000313" key="5">
    <source>
        <dbReference type="EMBL" id="GBC99859.1"/>
    </source>
</evidence>
<feature type="domain" description="GFO/IDH/MocA-like oxidoreductase" evidence="4">
    <location>
        <begin position="150"/>
        <end position="267"/>
    </location>
</feature>
<dbReference type="AlphaFoldDB" id="A0A2H5XF90"/>
<dbReference type="Proteomes" id="UP000236173">
    <property type="component" value="Unassembled WGS sequence"/>
</dbReference>
<comment type="caution">
    <text evidence="5">The sequence shown here is derived from an EMBL/GenBank/DDBJ whole genome shotgun (WGS) entry which is preliminary data.</text>
</comment>
<dbReference type="EC" id="1.1.1.292" evidence="5"/>
<dbReference type="Pfam" id="PF22725">
    <property type="entry name" value="GFO_IDH_MocA_C3"/>
    <property type="match status" value="1"/>
</dbReference>
<dbReference type="Gene3D" id="3.30.360.10">
    <property type="entry name" value="Dihydrodipicolinate Reductase, domain 2"/>
    <property type="match status" value="1"/>
</dbReference>
<dbReference type="GO" id="GO:0033712">
    <property type="term" value="F:1,5-anhydro-D-fructose reductase (1,5-anhydro-D-mannitol-forming) activity"/>
    <property type="evidence" value="ECO:0007669"/>
    <property type="project" value="UniProtKB-EC"/>
</dbReference>
<comment type="similarity">
    <text evidence="1">Belongs to the Gfo/Idh/MocA family.</text>
</comment>
<protein>
    <submittedName>
        <fullName evidence="5">1,5-anhydro-D-fructose reductase</fullName>
        <ecNumber evidence="5">1.1.1.292</ecNumber>
    </submittedName>
</protein>
<gene>
    <name evidence="5" type="primary">afr_10</name>
    <name evidence="5" type="ORF">HRbin17_02390</name>
</gene>
<proteinExistence type="inferred from homology"/>
<dbReference type="Pfam" id="PF01408">
    <property type="entry name" value="GFO_IDH_MocA"/>
    <property type="match status" value="1"/>
</dbReference>
<dbReference type="EMBL" id="BEHT01000040">
    <property type="protein sequence ID" value="GBC99859.1"/>
    <property type="molecule type" value="Genomic_DNA"/>
</dbReference>
<keyword evidence="2 5" id="KW-0560">Oxidoreductase</keyword>
<accession>A0A2H5XF90</accession>
<dbReference type="InterPro" id="IPR000683">
    <property type="entry name" value="Gfo/Idh/MocA-like_OxRdtase_N"/>
</dbReference>
<dbReference type="InterPro" id="IPR055170">
    <property type="entry name" value="GFO_IDH_MocA-like_dom"/>
</dbReference>
<evidence type="ECO:0000259" key="4">
    <source>
        <dbReference type="Pfam" id="PF22725"/>
    </source>
</evidence>
<sequence>MRDLRDLLALDYSIPLPPRTDYGIGVIGCGGIMNNAHLPAYQKFGFRVVACCDIREDAAKATAERFSIPRWFTDYRRLLELPEVDIVDIAIHQQGRVEIVQAAAQAGKHILIQKPFAHTLDDAQAMVDACERAGVKLMVNQQARYAPGHRFAKLLIAQGWLGEVFHLTHHVRGNQDSGWFAQTPNALVVDHGIHYLDLMRYWSGREPQRVYATTVRMPGQRAVAPMVYSINLEFDEHLMANLWFNDVVQGKDSHYEFTIDGTQGTVRGNATQVTVALQGADIPVLRLELKGSWFPDAFAATMAELMRAIQQNDEPAVAGRDNLKTLRLALAAVRSSEEHCPVSL</sequence>
<dbReference type="InterPro" id="IPR051317">
    <property type="entry name" value="Gfo/Idh/MocA_oxidoreduct"/>
</dbReference>
<dbReference type="InterPro" id="IPR036291">
    <property type="entry name" value="NAD(P)-bd_dom_sf"/>
</dbReference>